<dbReference type="EMBL" id="SEOQ01001292">
    <property type="protein sequence ID" value="TFY52515.1"/>
    <property type="molecule type" value="Genomic_DNA"/>
</dbReference>
<dbReference type="AlphaFoldDB" id="A0A4Y9XR11"/>
<evidence type="ECO:0000313" key="1">
    <source>
        <dbReference type="EMBL" id="TFY52515.1"/>
    </source>
</evidence>
<keyword evidence="2" id="KW-1185">Reference proteome</keyword>
<reference evidence="1 2" key="1">
    <citation type="submission" date="2019-02" db="EMBL/GenBank/DDBJ databases">
        <title>Genome sequencing of the rare red list fungi Dentipellis fragilis.</title>
        <authorList>
            <person name="Buettner E."/>
            <person name="Kellner H."/>
        </authorList>
    </citation>
    <scope>NUCLEOTIDE SEQUENCE [LARGE SCALE GENOMIC DNA]</scope>
    <source>
        <strain evidence="1 2">DSM 105465</strain>
    </source>
</reference>
<name>A0A4Y9XR11_9AGAM</name>
<proteinExistence type="predicted"/>
<evidence type="ECO:0000313" key="2">
    <source>
        <dbReference type="Proteomes" id="UP000298327"/>
    </source>
</evidence>
<accession>A0A4Y9XR11</accession>
<gene>
    <name evidence="1" type="ORF">EVG20_g10514</name>
</gene>
<organism evidence="1 2">
    <name type="scientific">Dentipellis fragilis</name>
    <dbReference type="NCBI Taxonomy" id="205917"/>
    <lineage>
        <taxon>Eukaryota</taxon>
        <taxon>Fungi</taxon>
        <taxon>Dikarya</taxon>
        <taxon>Basidiomycota</taxon>
        <taxon>Agaricomycotina</taxon>
        <taxon>Agaricomycetes</taxon>
        <taxon>Russulales</taxon>
        <taxon>Hericiaceae</taxon>
        <taxon>Dentipellis</taxon>
    </lineage>
</organism>
<comment type="caution">
    <text evidence="1">The sequence shown here is derived from an EMBL/GenBank/DDBJ whole genome shotgun (WGS) entry which is preliminary data.</text>
</comment>
<dbReference type="Proteomes" id="UP000298327">
    <property type="component" value="Unassembled WGS sequence"/>
</dbReference>
<sequence>MRLSTASKTIPRAMPPRPSASLRTYATILFPFCGLPIAQSLASSLAYTIPIAAGHGMYWTITASTSPAVMPKRLLTVPMIT</sequence>
<protein>
    <submittedName>
        <fullName evidence="1">Uncharacterized protein</fullName>
    </submittedName>
</protein>